<evidence type="ECO:0000313" key="9">
    <source>
        <dbReference type="Proteomes" id="UP000198806"/>
    </source>
</evidence>
<dbReference type="InterPro" id="IPR034683">
    <property type="entry name" value="IspD/TarI"/>
</dbReference>
<protein>
    <recommendedName>
        <fullName evidence="7">2-C-methyl-D-erythritol 4-phosphate cytidylyltransferase</fullName>
        <ecNumber evidence="7">2.7.7.60</ecNumber>
    </recommendedName>
    <alternativeName>
        <fullName evidence="7">4-diphosphocytidyl-2C-methyl-D-erythritol synthase</fullName>
    </alternativeName>
    <alternativeName>
        <fullName evidence="7">MEP cytidylyltransferase</fullName>
        <shortName evidence="7">MCT</shortName>
    </alternativeName>
</protein>
<dbReference type="Proteomes" id="UP000198806">
    <property type="component" value="Unassembled WGS sequence"/>
</dbReference>
<dbReference type="HAMAP" id="MF_00108">
    <property type="entry name" value="IspD"/>
    <property type="match status" value="1"/>
</dbReference>
<evidence type="ECO:0000256" key="5">
    <source>
        <dbReference type="ARBA" id="ARBA00022695"/>
    </source>
</evidence>
<keyword evidence="6 7" id="KW-0414">Isoprene biosynthesis</keyword>
<comment type="catalytic activity">
    <reaction evidence="1 7">
        <text>2-C-methyl-D-erythritol 4-phosphate + CTP + H(+) = 4-CDP-2-C-methyl-D-erythritol + diphosphate</text>
        <dbReference type="Rhea" id="RHEA:13429"/>
        <dbReference type="ChEBI" id="CHEBI:15378"/>
        <dbReference type="ChEBI" id="CHEBI:33019"/>
        <dbReference type="ChEBI" id="CHEBI:37563"/>
        <dbReference type="ChEBI" id="CHEBI:57823"/>
        <dbReference type="ChEBI" id="CHEBI:58262"/>
        <dbReference type="EC" id="2.7.7.60"/>
    </reaction>
</comment>
<feature type="site" description="Positions MEP for the nucleophilic attack" evidence="7">
    <location>
        <position position="216"/>
    </location>
</feature>
<evidence type="ECO:0000256" key="3">
    <source>
        <dbReference type="ARBA" id="ARBA00009789"/>
    </source>
</evidence>
<dbReference type="InterPro" id="IPR001228">
    <property type="entry name" value="IspD"/>
</dbReference>
<comment type="similarity">
    <text evidence="3 7">Belongs to the IspD/TarI cytidylyltransferase family. IspD subfamily.</text>
</comment>
<dbReference type="Pfam" id="PF01128">
    <property type="entry name" value="IspD"/>
    <property type="match status" value="1"/>
</dbReference>
<comment type="function">
    <text evidence="7">Catalyzes the formation of 4-diphosphocytidyl-2-C-methyl-D-erythritol from CTP and 2-C-methyl-D-erythritol 4-phosphate (MEP).</text>
</comment>
<dbReference type="PANTHER" id="PTHR32125">
    <property type="entry name" value="2-C-METHYL-D-ERYTHRITOL 4-PHOSPHATE CYTIDYLYLTRANSFERASE, CHLOROPLASTIC"/>
    <property type="match status" value="1"/>
</dbReference>
<dbReference type="CDD" id="cd02516">
    <property type="entry name" value="CDP-ME_synthetase"/>
    <property type="match status" value="1"/>
</dbReference>
<keyword evidence="4 7" id="KW-0808">Transferase</keyword>
<gene>
    <name evidence="7" type="primary">ispD</name>
    <name evidence="8" type="ORF">SAMN04489757_1304</name>
</gene>
<comment type="pathway">
    <text evidence="2 7">Isoprenoid biosynthesis; isopentenyl diphosphate biosynthesis via DXP pathway; isopentenyl diphosphate from 1-deoxy-D-xylulose 5-phosphate: step 2/6.</text>
</comment>
<dbReference type="OrthoDB" id="9806837at2"/>
<evidence type="ECO:0000256" key="6">
    <source>
        <dbReference type="ARBA" id="ARBA00023229"/>
    </source>
</evidence>
<dbReference type="PROSITE" id="PS01295">
    <property type="entry name" value="ISPD"/>
    <property type="match status" value="1"/>
</dbReference>
<organism evidence="8 9">
    <name type="scientific">Anaerocolumna aminovalerica</name>
    <dbReference type="NCBI Taxonomy" id="1527"/>
    <lineage>
        <taxon>Bacteria</taxon>
        <taxon>Bacillati</taxon>
        <taxon>Bacillota</taxon>
        <taxon>Clostridia</taxon>
        <taxon>Lachnospirales</taxon>
        <taxon>Lachnospiraceae</taxon>
        <taxon>Anaerocolumna</taxon>
    </lineage>
</organism>
<feature type="site" description="Transition state stabilizer" evidence="7">
    <location>
        <position position="18"/>
    </location>
</feature>
<dbReference type="InterPro" id="IPR029044">
    <property type="entry name" value="Nucleotide-diphossugar_trans"/>
</dbReference>
<reference evidence="8 9" key="1">
    <citation type="submission" date="2016-10" db="EMBL/GenBank/DDBJ databases">
        <authorList>
            <person name="de Groot N.N."/>
        </authorList>
    </citation>
    <scope>NUCLEOTIDE SEQUENCE [LARGE SCALE GENOMIC DNA]</scope>
    <source>
        <strain evidence="8 9">DSM 1283</strain>
    </source>
</reference>
<evidence type="ECO:0000313" key="8">
    <source>
        <dbReference type="EMBL" id="SFO47863.1"/>
    </source>
</evidence>
<dbReference type="AlphaFoldDB" id="A0A1I5HHZ4"/>
<name>A0A1I5HHZ4_9FIRM</name>
<sequence length="234" mass="26838">MEHKKIVAIILAAGTGKRMESNIPKQYLVLQDKPILYYSLKTFEESNVDEIILVVGNGEIEYCREEIVDKFKFKKVRKILEGGSERYHSVFKGLNVINYADYILIHDGARPFISLETINRTIEEVGTYNACVVGVPSKDTVKIVNEEGIVMETPNRDKVWAVQTPQAFSYEIIKRAYEMLFKNNQENLKITDDAMVVEYTLNFPVKLVMGDYTNIKITTPDDLIIGQSILSRMW</sequence>
<dbReference type="InterPro" id="IPR050088">
    <property type="entry name" value="IspD/TarI_cytidylyltransf_bact"/>
</dbReference>
<accession>A0A1I5HHZ4</accession>
<dbReference type="NCBIfam" id="TIGR00453">
    <property type="entry name" value="ispD"/>
    <property type="match status" value="1"/>
</dbReference>
<dbReference type="InterPro" id="IPR018294">
    <property type="entry name" value="ISPD_synthase_CS"/>
</dbReference>
<evidence type="ECO:0000256" key="1">
    <source>
        <dbReference type="ARBA" id="ARBA00001282"/>
    </source>
</evidence>
<evidence type="ECO:0000256" key="7">
    <source>
        <dbReference type="HAMAP-Rule" id="MF_00108"/>
    </source>
</evidence>
<dbReference type="GO" id="GO:0050518">
    <property type="term" value="F:2-C-methyl-D-erythritol 4-phosphate cytidylyltransferase activity"/>
    <property type="evidence" value="ECO:0007669"/>
    <property type="project" value="UniProtKB-UniRule"/>
</dbReference>
<dbReference type="PANTHER" id="PTHR32125:SF4">
    <property type="entry name" value="2-C-METHYL-D-ERYTHRITOL 4-PHOSPHATE CYTIDYLYLTRANSFERASE, CHLOROPLASTIC"/>
    <property type="match status" value="1"/>
</dbReference>
<dbReference type="EC" id="2.7.7.60" evidence="7"/>
<dbReference type="EMBL" id="FOWD01000030">
    <property type="protein sequence ID" value="SFO47863.1"/>
    <property type="molecule type" value="Genomic_DNA"/>
</dbReference>
<dbReference type="FunFam" id="3.90.550.10:FF:000003">
    <property type="entry name" value="2-C-methyl-D-erythritol 4-phosphate cytidylyltransferase"/>
    <property type="match status" value="1"/>
</dbReference>
<evidence type="ECO:0000256" key="2">
    <source>
        <dbReference type="ARBA" id="ARBA00004787"/>
    </source>
</evidence>
<dbReference type="SUPFAM" id="SSF53448">
    <property type="entry name" value="Nucleotide-diphospho-sugar transferases"/>
    <property type="match status" value="1"/>
</dbReference>
<dbReference type="STRING" id="1527.SAMN04489757_1304"/>
<feature type="site" description="Positions MEP for the nucleophilic attack" evidence="7">
    <location>
        <position position="156"/>
    </location>
</feature>
<dbReference type="RefSeq" id="WP_091687661.1">
    <property type="nucleotide sequence ID" value="NZ_BAABFM010000011.1"/>
</dbReference>
<keyword evidence="9" id="KW-1185">Reference proteome</keyword>
<proteinExistence type="inferred from homology"/>
<dbReference type="Gene3D" id="3.90.550.10">
    <property type="entry name" value="Spore Coat Polysaccharide Biosynthesis Protein SpsA, Chain A"/>
    <property type="match status" value="1"/>
</dbReference>
<keyword evidence="5 7" id="KW-0548">Nucleotidyltransferase</keyword>
<dbReference type="GO" id="GO:0019288">
    <property type="term" value="P:isopentenyl diphosphate biosynthetic process, methylerythritol 4-phosphate pathway"/>
    <property type="evidence" value="ECO:0007669"/>
    <property type="project" value="UniProtKB-UniRule"/>
</dbReference>
<evidence type="ECO:0000256" key="4">
    <source>
        <dbReference type="ARBA" id="ARBA00022679"/>
    </source>
</evidence>
<feature type="site" description="Transition state stabilizer" evidence="7">
    <location>
        <position position="25"/>
    </location>
</feature>
<dbReference type="UniPathway" id="UPA00056">
    <property type="reaction ID" value="UER00093"/>
</dbReference>